<evidence type="ECO:0000313" key="2">
    <source>
        <dbReference type="Proteomes" id="UP000039046"/>
    </source>
</evidence>
<dbReference type="AlphaFoldDB" id="A0A0A1T9G9"/>
<gene>
    <name evidence="1" type="ORF">VHEMI07159</name>
</gene>
<reference evidence="1 2" key="1">
    <citation type="journal article" date="2015" name="Genome Announc.">
        <title>Draft Genome Sequence and Gene Annotation of the Entomopathogenic Fungus Verticillium hemipterigenum.</title>
        <authorList>
            <person name="Horn F."/>
            <person name="Habel A."/>
            <person name="Scharf D.H."/>
            <person name="Dworschak J."/>
            <person name="Brakhage A.A."/>
            <person name="Guthke R."/>
            <person name="Hertweck C."/>
            <person name="Linde J."/>
        </authorList>
    </citation>
    <scope>NUCLEOTIDE SEQUENCE [LARGE SCALE GENOMIC DNA]</scope>
</reference>
<accession>A0A0A1T9G9</accession>
<dbReference type="EMBL" id="CDHN01000003">
    <property type="protein sequence ID" value="CEJ91449.1"/>
    <property type="molecule type" value="Genomic_DNA"/>
</dbReference>
<dbReference type="OrthoDB" id="5088865at2759"/>
<dbReference type="Proteomes" id="UP000039046">
    <property type="component" value="Unassembled WGS sequence"/>
</dbReference>
<keyword evidence="2" id="KW-1185">Reference proteome</keyword>
<sequence length="291" mass="32319">MTRDSHIPLTKSTKTDFHDVYNQLDPRAYYAALEPFSYQTPQNASALVGSLIDASGCRHGSGRLVLDVCCSYGINSALQSRSLTYDDLTRHYAASKIPPKEQAAADRLFFDAQIDSPVADILGLDTATNAIQYAKTAGLIVNGWDENLELGPPSDTLQRALKHVGLVICTGGYAYVANSTFDRIVSCVEDRQTLWIMVSVLRTFSFDSTAKKLEKYGLVTEKIPGARFRQRRFTSVEEQDAAIHDVLARGLDPTGFEADGWYYTECYLCRSLDEVERVPIEEIVIDRLAAI</sequence>
<proteinExistence type="predicted"/>
<dbReference type="HOGENOM" id="CLU_065329_0_0_1"/>
<name>A0A0A1T9G9_9HYPO</name>
<organism evidence="1 2">
    <name type="scientific">[Torrubiella] hemipterigena</name>
    <dbReference type="NCBI Taxonomy" id="1531966"/>
    <lineage>
        <taxon>Eukaryota</taxon>
        <taxon>Fungi</taxon>
        <taxon>Dikarya</taxon>
        <taxon>Ascomycota</taxon>
        <taxon>Pezizomycotina</taxon>
        <taxon>Sordariomycetes</taxon>
        <taxon>Hypocreomycetidae</taxon>
        <taxon>Hypocreales</taxon>
        <taxon>Clavicipitaceae</taxon>
        <taxon>Clavicipitaceae incertae sedis</taxon>
        <taxon>'Torrubiella' clade</taxon>
    </lineage>
</organism>
<protein>
    <recommendedName>
        <fullName evidence="3">Methyltransferase type 12</fullName>
    </recommendedName>
</protein>
<evidence type="ECO:0008006" key="3">
    <source>
        <dbReference type="Google" id="ProtNLM"/>
    </source>
</evidence>
<evidence type="ECO:0000313" key="1">
    <source>
        <dbReference type="EMBL" id="CEJ91449.1"/>
    </source>
</evidence>